<dbReference type="InterPro" id="IPR025517">
    <property type="entry name" value="DUF4405"/>
</dbReference>
<evidence type="ECO:0000259" key="2">
    <source>
        <dbReference type="Pfam" id="PF14358"/>
    </source>
</evidence>
<keyword evidence="1" id="KW-0812">Transmembrane</keyword>
<feature type="transmembrane region" description="Helical" evidence="1">
    <location>
        <begin position="64"/>
        <end position="86"/>
    </location>
</feature>
<dbReference type="Proteomes" id="UP000229757">
    <property type="component" value="Chromosome"/>
</dbReference>
<dbReference type="EMBL" id="CP011797">
    <property type="protein sequence ID" value="ATX76429.1"/>
    <property type="molecule type" value="Genomic_DNA"/>
</dbReference>
<feature type="transmembrane region" description="Helical" evidence="1">
    <location>
        <begin position="176"/>
        <end position="193"/>
    </location>
</feature>
<keyword evidence="4" id="KW-1185">Reference proteome</keyword>
<dbReference type="Pfam" id="PF14358">
    <property type="entry name" value="DUF4405"/>
    <property type="match status" value="1"/>
</dbReference>
<feature type="transmembrane region" description="Helical" evidence="1">
    <location>
        <begin position="133"/>
        <end position="156"/>
    </location>
</feature>
<protein>
    <submittedName>
        <fullName evidence="3">Conserved hypothetical membrane protein</fullName>
    </submittedName>
</protein>
<name>A0A2K8KQU5_9GAMM</name>
<sequence>MLSWRLQATGPAGVFGRNTPKIPRAPTLGAYSLHSCLLGCAHSYLMTGIHMFKWLTQLHKTRYIFDLILLLFFILAAAPQTTGIAVHEWVSFLYLVPFAIHLLLHWDWIIAVPKRLFSRLGTEHRFNVIWDSLLYILMLVVTLSGILVSEVAMPVLGIDIAPDGFWSMLHHQSSNLIMPILGIHLAVHWQWIVKISKKLFDRKKAKTAIIVSAGGIQ</sequence>
<reference evidence="3 4" key="1">
    <citation type="journal article" date="2017" name="Environ. Microbiol.">
        <title>Genomic and physiological analyses of 'Reinekea forsetii' reveal a versatile opportunistic lifestyle during spring algae blooms.</title>
        <authorList>
            <person name="Avci B."/>
            <person name="Hahnke R.L."/>
            <person name="Chafee M."/>
            <person name="Fischer T."/>
            <person name="Gruber-Vodicka H."/>
            <person name="Tegetmeyer H.E."/>
            <person name="Harder J."/>
            <person name="Fuchs B.M."/>
            <person name="Amann R.I."/>
            <person name="Teeling H."/>
        </authorList>
    </citation>
    <scope>NUCLEOTIDE SEQUENCE [LARGE SCALE GENOMIC DNA]</scope>
    <source>
        <strain evidence="3 4">Hel1_31_D35</strain>
    </source>
</reference>
<keyword evidence="1" id="KW-0472">Membrane</keyword>
<feature type="domain" description="Flavinylation-associated cytochrome" evidence="2">
    <location>
        <begin position="129"/>
        <end position="189"/>
    </location>
</feature>
<accession>A0A2K8KQU5</accession>
<proteinExistence type="predicted"/>
<dbReference type="AlphaFoldDB" id="A0A2K8KQU5"/>
<gene>
    <name evidence="3" type="ORF">REIFOR_01283</name>
</gene>
<evidence type="ECO:0000313" key="4">
    <source>
        <dbReference type="Proteomes" id="UP000229757"/>
    </source>
</evidence>
<keyword evidence="1" id="KW-1133">Transmembrane helix</keyword>
<organism evidence="3 4">
    <name type="scientific">Reinekea forsetii</name>
    <dbReference type="NCBI Taxonomy" id="1336806"/>
    <lineage>
        <taxon>Bacteria</taxon>
        <taxon>Pseudomonadati</taxon>
        <taxon>Pseudomonadota</taxon>
        <taxon>Gammaproteobacteria</taxon>
        <taxon>Oceanospirillales</taxon>
        <taxon>Saccharospirillaceae</taxon>
        <taxon>Reinekea</taxon>
    </lineage>
</organism>
<feature type="transmembrane region" description="Helical" evidence="1">
    <location>
        <begin position="92"/>
        <end position="112"/>
    </location>
</feature>
<evidence type="ECO:0000256" key="1">
    <source>
        <dbReference type="SAM" id="Phobius"/>
    </source>
</evidence>
<evidence type="ECO:0000313" key="3">
    <source>
        <dbReference type="EMBL" id="ATX76429.1"/>
    </source>
</evidence>
<dbReference type="KEGG" id="rfo:REIFOR_01283"/>